<feature type="domain" description="DUF11" evidence="2">
    <location>
        <begin position="46"/>
        <end position="157"/>
    </location>
</feature>
<proteinExistence type="predicted"/>
<evidence type="ECO:0000256" key="1">
    <source>
        <dbReference type="SAM" id="MobiDB-lite"/>
    </source>
</evidence>
<reference evidence="4" key="1">
    <citation type="journal article" date="2014" name="Soil Biol. Biochem.">
        <title>Structure and function of bacterial communities in ageing soils: Insights from the Mendocino ecological staircase.</title>
        <authorList>
            <person name="Uroz S."/>
            <person name="Tech J.J."/>
            <person name="Sawaya N.A."/>
            <person name="Frey-Klett P."/>
            <person name="Leveau J.H.J."/>
        </authorList>
    </citation>
    <scope>NUCLEOTIDE SEQUENCE [LARGE SCALE GENOMIC DNA]</scope>
    <source>
        <strain evidence="4">Cal35</strain>
    </source>
</reference>
<dbReference type="EMBL" id="CP009962">
    <property type="protein sequence ID" value="AIY42890.1"/>
    <property type="molecule type" value="Genomic_DNA"/>
</dbReference>
<dbReference type="NCBIfam" id="TIGR01451">
    <property type="entry name" value="B_ant_repeat"/>
    <property type="match status" value="1"/>
</dbReference>
<organism evidence="3 4">
    <name type="scientific">Collimonas arenae</name>
    <dbReference type="NCBI Taxonomy" id="279058"/>
    <lineage>
        <taxon>Bacteria</taxon>
        <taxon>Pseudomonadati</taxon>
        <taxon>Pseudomonadota</taxon>
        <taxon>Betaproteobacteria</taxon>
        <taxon>Burkholderiales</taxon>
        <taxon>Oxalobacteraceae</taxon>
        <taxon>Collimonas</taxon>
    </lineage>
</organism>
<dbReference type="Proteomes" id="UP000030302">
    <property type="component" value="Chromosome"/>
</dbReference>
<evidence type="ECO:0000313" key="4">
    <source>
        <dbReference type="Proteomes" id="UP000030302"/>
    </source>
</evidence>
<feature type="region of interest" description="Disordered" evidence="1">
    <location>
        <begin position="162"/>
        <end position="183"/>
    </location>
</feature>
<name>A0A0A1FGP7_9BURK</name>
<dbReference type="HOGENOM" id="CLU_110275_2_0_4"/>
<dbReference type="InterPro" id="IPR047589">
    <property type="entry name" value="DUF11_rpt"/>
</dbReference>
<gene>
    <name evidence="3" type="ORF">LT85_3732</name>
</gene>
<dbReference type="Pfam" id="PF01345">
    <property type="entry name" value="DUF11"/>
    <property type="match status" value="1"/>
</dbReference>
<dbReference type="STRING" id="279058.LT85_3732"/>
<feature type="compositionally biased region" description="Low complexity" evidence="1">
    <location>
        <begin position="163"/>
        <end position="173"/>
    </location>
</feature>
<accession>A0A0A1FGP7</accession>
<dbReference type="InterPro" id="IPR001434">
    <property type="entry name" value="OmcB-like_DUF11"/>
</dbReference>
<evidence type="ECO:0000313" key="3">
    <source>
        <dbReference type="EMBL" id="AIY42890.1"/>
    </source>
</evidence>
<sequence length="183" mass="18880">MPQVASAQSVATTANRPAPEVAAKKTIVVDLAQFKVIKNADGAEQLVSAASVKPGDIIEYKATYTNTSNKPVTGLVADLPIPDGLEYQAHSAKPGAVLAKAATKDGIYAAEPLTRKVAGNKTEPVPYNEYRAMRWALGQLPAGGVTAVTVRAKVEVVTPPAPKTTAGAAQAPPVTVRPVASQS</sequence>
<dbReference type="AlphaFoldDB" id="A0A0A1FGP7"/>
<keyword evidence="4" id="KW-1185">Reference proteome</keyword>
<evidence type="ECO:0000259" key="2">
    <source>
        <dbReference type="Pfam" id="PF01345"/>
    </source>
</evidence>
<protein>
    <submittedName>
        <fullName evidence="3">Putative signal peptide protein</fullName>
    </submittedName>
</protein>
<dbReference type="KEGG" id="care:LT85_3732"/>